<dbReference type="PROSITE" id="PS51406">
    <property type="entry name" value="FIBRINOGEN_C_2"/>
    <property type="match status" value="2"/>
</dbReference>
<dbReference type="SUPFAM" id="SSF56496">
    <property type="entry name" value="Fibrinogen C-terminal domain-like"/>
    <property type="match status" value="2"/>
</dbReference>
<evidence type="ECO:0000313" key="9">
    <source>
        <dbReference type="WBParaSite" id="PSAMB.scaffold19size118911.g335.t1"/>
    </source>
</evidence>
<feature type="domain" description="Fibrinogen C-terminal" evidence="7">
    <location>
        <begin position="1"/>
        <end position="191"/>
    </location>
</feature>
<keyword evidence="6" id="KW-0325">Glycoprotein</keyword>
<dbReference type="SMART" id="SM00186">
    <property type="entry name" value="FBG"/>
    <property type="match status" value="2"/>
</dbReference>
<evidence type="ECO:0000313" key="8">
    <source>
        <dbReference type="Proteomes" id="UP000887566"/>
    </source>
</evidence>
<dbReference type="CDD" id="cd00087">
    <property type="entry name" value="FReD"/>
    <property type="match status" value="1"/>
</dbReference>
<dbReference type="PANTHER" id="PTHR47221:SF6">
    <property type="entry name" value="FIBRINOGEN ALPHA CHAIN"/>
    <property type="match status" value="1"/>
</dbReference>
<accession>A0A914VJU3</accession>
<dbReference type="Pfam" id="PF00147">
    <property type="entry name" value="Fibrinogen_C"/>
    <property type="match status" value="2"/>
</dbReference>
<reference evidence="9" key="1">
    <citation type="submission" date="2022-11" db="UniProtKB">
        <authorList>
            <consortium name="WormBaseParasite"/>
        </authorList>
    </citation>
    <scope>IDENTIFICATION</scope>
</reference>
<dbReference type="AlphaFoldDB" id="A0A914VJU3"/>
<dbReference type="InterPro" id="IPR037579">
    <property type="entry name" value="FIB_ANG-like"/>
</dbReference>
<dbReference type="InterPro" id="IPR036056">
    <property type="entry name" value="Fibrinogen-like_C"/>
</dbReference>
<dbReference type="Gene3D" id="3.90.215.10">
    <property type="entry name" value="Gamma Fibrinogen, chain A, domain 1"/>
    <property type="match status" value="2"/>
</dbReference>
<dbReference type="Proteomes" id="UP000887566">
    <property type="component" value="Unplaced"/>
</dbReference>
<evidence type="ECO:0000256" key="4">
    <source>
        <dbReference type="ARBA" id="ARBA00023054"/>
    </source>
</evidence>
<proteinExistence type="predicted"/>
<evidence type="ECO:0000259" key="7">
    <source>
        <dbReference type="PROSITE" id="PS51406"/>
    </source>
</evidence>
<evidence type="ECO:0000256" key="6">
    <source>
        <dbReference type="ARBA" id="ARBA00023180"/>
    </source>
</evidence>
<dbReference type="PANTHER" id="PTHR47221">
    <property type="entry name" value="FIBRINOGEN ALPHA CHAIN"/>
    <property type="match status" value="1"/>
</dbReference>
<dbReference type="GO" id="GO:0005576">
    <property type="term" value="C:extracellular region"/>
    <property type="evidence" value="ECO:0007669"/>
    <property type="project" value="UniProtKB-SubCell"/>
</dbReference>
<keyword evidence="3" id="KW-0732">Signal</keyword>
<sequence>MTNGGGWTIFQRRSHKLVNFELDRFAYQAGFGLVEDDYWLGLDNINILSTKDPNVELRIDLWDCQDNAFYEHYSKFSVGDVASDYILTVAGPSGTAGDAFSSSSNDISLSQNGRGFTTTAVDNDTWAFGNCADRMKGGWWFSGCGQANLNGLYIDDCHYQPLSPNGIVWGTLWNINELSAYKTVMKLRKSTANLPTTASDCYDVQHTFGNTNSGVYSIQAPTKNSAIQVYCDLETDGGGWTVFQRRFDGSLDFTTKSYDQYQIGFGEPNTEYWLGLENIFVLSTKDATVQLRIDLTDCVGNSNYETYQKFKIDNEASNYALHTSMGSGTAGDSFNVPNSNTQFNQNGKGFSTFDVDHDSLPFDNCAKLFSGGWWYNACGNAHLNSRYYPSCVYGSDYEDGITWNSLRTYYSFKTVKMMLRKVVN</sequence>
<evidence type="ECO:0000256" key="5">
    <source>
        <dbReference type="ARBA" id="ARBA00023157"/>
    </source>
</evidence>
<dbReference type="InterPro" id="IPR002181">
    <property type="entry name" value="Fibrinogen_a/b/g_C_dom"/>
</dbReference>
<name>A0A914VJU3_9BILA</name>
<comment type="subcellular location">
    <subcellularLocation>
        <location evidence="1">Secreted</location>
    </subcellularLocation>
</comment>
<dbReference type="WBParaSite" id="PSAMB.scaffold19size118911.g335.t1">
    <property type="protein sequence ID" value="PSAMB.scaffold19size118911.g335.t1"/>
    <property type="gene ID" value="PSAMB.scaffold19size118911.g335"/>
</dbReference>
<keyword evidence="8" id="KW-1185">Reference proteome</keyword>
<evidence type="ECO:0000256" key="1">
    <source>
        <dbReference type="ARBA" id="ARBA00004613"/>
    </source>
</evidence>
<dbReference type="InterPro" id="IPR020837">
    <property type="entry name" value="Fibrinogen_CS"/>
</dbReference>
<keyword evidence="5" id="KW-1015">Disulfide bond</keyword>
<evidence type="ECO:0000256" key="2">
    <source>
        <dbReference type="ARBA" id="ARBA00022525"/>
    </source>
</evidence>
<evidence type="ECO:0000256" key="3">
    <source>
        <dbReference type="ARBA" id="ARBA00022729"/>
    </source>
</evidence>
<protein>
    <submittedName>
        <fullName evidence="9">Fibrinogen C-terminal domain-containing protein</fullName>
    </submittedName>
</protein>
<dbReference type="PROSITE" id="PS00514">
    <property type="entry name" value="FIBRINOGEN_C_1"/>
    <property type="match status" value="1"/>
</dbReference>
<keyword evidence="4" id="KW-0175">Coiled coil</keyword>
<organism evidence="8 9">
    <name type="scientific">Plectus sambesii</name>
    <dbReference type="NCBI Taxonomy" id="2011161"/>
    <lineage>
        <taxon>Eukaryota</taxon>
        <taxon>Metazoa</taxon>
        <taxon>Ecdysozoa</taxon>
        <taxon>Nematoda</taxon>
        <taxon>Chromadorea</taxon>
        <taxon>Plectida</taxon>
        <taxon>Plectina</taxon>
        <taxon>Plectoidea</taxon>
        <taxon>Plectidae</taxon>
        <taxon>Plectus</taxon>
    </lineage>
</organism>
<dbReference type="InterPro" id="IPR014716">
    <property type="entry name" value="Fibrinogen_a/b/g_C_1"/>
</dbReference>
<dbReference type="NCBIfam" id="NF040941">
    <property type="entry name" value="GGGWT_bact"/>
    <property type="match status" value="1"/>
</dbReference>
<keyword evidence="2" id="KW-0964">Secreted</keyword>
<feature type="domain" description="Fibrinogen C-terminal" evidence="7">
    <location>
        <begin position="192"/>
        <end position="423"/>
    </location>
</feature>